<dbReference type="OrthoDB" id="9806127at2"/>
<evidence type="ECO:0000256" key="2">
    <source>
        <dbReference type="ARBA" id="ARBA00022692"/>
    </source>
</evidence>
<dbReference type="Proteomes" id="UP000054024">
    <property type="component" value="Unassembled WGS sequence"/>
</dbReference>
<dbReference type="PANTHER" id="PTHR43394">
    <property type="entry name" value="ATP-DEPENDENT PERMEASE MDL1, MITOCHONDRIAL"/>
    <property type="match status" value="1"/>
</dbReference>
<name>A0A124H2D8_9ACTN</name>
<dbReference type="SMART" id="SM00382">
    <property type="entry name" value="AAA"/>
    <property type="match status" value="1"/>
</dbReference>
<keyword evidence="6 8" id="KW-0472">Membrane</keyword>
<dbReference type="PROSITE" id="PS50929">
    <property type="entry name" value="ABC_TM1F"/>
    <property type="match status" value="1"/>
</dbReference>
<evidence type="ECO:0000259" key="10">
    <source>
        <dbReference type="PROSITE" id="PS50929"/>
    </source>
</evidence>
<dbReference type="PROSITE" id="PS50893">
    <property type="entry name" value="ABC_TRANSPORTER_2"/>
    <property type="match status" value="1"/>
</dbReference>
<dbReference type="GO" id="GO:0005886">
    <property type="term" value="C:plasma membrane"/>
    <property type="evidence" value="ECO:0007669"/>
    <property type="project" value="UniProtKB-SubCell"/>
</dbReference>
<dbReference type="InterPro" id="IPR003439">
    <property type="entry name" value="ABC_transporter-like_ATP-bd"/>
</dbReference>
<dbReference type="RefSeq" id="WP_062149638.1">
    <property type="nucleotide sequence ID" value="NZ_KQ947987.1"/>
</dbReference>
<accession>A0A124H2D8</accession>
<protein>
    <recommendedName>
        <fullName evidence="13">ABC transporter ATP-binding protein</fullName>
    </recommendedName>
</protein>
<dbReference type="AlphaFoldDB" id="A0A124H2D8"/>
<dbReference type="Gene3D" id="3.40.50.300">
    <property type="entry name" value="P-loop containing nucleotide triphosphate hydrolases"/>
    <property type="match status" value="1"/>
</dbReference>
<dbReference type="InterPro" id="IPR011527">
    <property type="entry name" value="ABC1_TM_dom"/>
</dbReference>
<dbReference type="InterPro" id="IPR039421">
    <property type="entry name" value="Type_1_exporter"/>
</dbReference>
<dbReference type="EMBL" id="LMWJ01000010">
    <property type="protein sequence ID" value="KUM76085.1"/>
    <property type="molecule type" value="Genomic_DNA"/>
</dbReference>
<dbReference type="STRING" id="146536.AQI70_16030"/>
<keyword evidence="2 8" id="KW-0812">Transmembrane</keyword>
<dbReference type="PANTHER" id="PTHR43394:SF1">
    <property type="entry name" value="ATP-BINDING CASSETTE SUB-FAMILY B MEMBER 10, MITOCHONDRIAL"/>
    <property type="match status" value="1"/>
</dbReference>
<keyword evidence="4" id="KW-0067">ATP-binding</keyword>
<evidence type="ECO:0008006" key="13">
    <source>
        <dbReference type="Google" id="ProtNLM"/>
    </source>
</evidence>
<organism evidence="11 12">
    <name type="scientific">Streptomyces curacoi</name>
    <dbReference type="NCBI Taxonomy" id="146536"/>
    <lineage>
        <taxon>Bacteria</taxon>
        <taxon>Bacillati</taxon>
        <taxon>Actinomycetota</taxon>
        <taxon>Actinomycetes</taxon>
        <taxon>Kitasatosporales</taxon>
        <taxon>Streptomycetaceae</taxon>
        <taxon>Streptomyces</taxon>
    </lineage>
</organism>
<sequence>MARNPLPTSSERRTRRTGDRLLWQSVSRRRTALAALVAALLLELVSDLVLPLALAHALDSVIHGRQTATSLILLAGTLVLAASSEVAIQFADPYTSAAGVAELRRRAVRHWLCAGAGLTRRHRPGDVVTRMVAGAGDTAGSAVAFARTVTSLLGAVGGLVALGLIDLWLPLTVLVALPVAVVMMRTFVRGTAELAGDYQLLQGDIMSRLLDALRGARTIRACDTAEQEVERTLVPLADLHRAGASMWAMLARVSWQATLLGPFVSLSVLAVAGFGVSAGRVTPGQLAAVVSYAGLVLGALDHSRLLARLARARAATGRIADLLSLPGHSYGHQDLRPGHGSLRLREVTVDVDGRRVLRDVDLDVPAGSSVALVGRTGSGKSALAAVAGRLLEPSHGTVLMDGVPMQLLSRQALRSAVSYAFARPVLLGGTVAGAIGLGSEPASARHVRAGARAARADGFIKRLPAGYDNVIRHTPLSGGETQRLGLARAFARNARLLILDDATSSLDTATEHEVHQALDDPALRRTRLLIARRPATAARADLVAWLEEGRIRAVAPHQDLWAEPAYRAVFQPTQEPGPAAPPPAGQHHAPRKEYTHVA</sequence>
<feature type="region of interest" description="Disordered" evidence="7">
    <location>
        <begin position="572"/>
        <end position="598"/>
    </location>
</feature>
<comment type="subcellular location">
    <subcellularLocation>
        <location evidence="1">Cell membrane</location>
        <topology evidence="1">Multi-pass membrane protein</topology>
    </subcellularLocation>
</comment>
<evidence type="ECO:0000256" key="5">
    <source>
        <dbReference type="ARBA" id="ARBA00022989"/>
    </source>
</evidence>
<dbReference type="InterPro" id="IPR003593">
    <property type="entry name" value="AAA+_ATPase"/>
</dbReference>
<evidence type="ECO:0000256" key="1">
    <source>
        <dbReference type="ARBA" id="ARBA00004651"/>
    </source>
</evidence>
<dbReference type="Pfam" id="PF00664">
    <property type="entry name" value="ABC_membrane"/>
    <property type="match status" value="1"/>
</dbReference>
<feature type="domain" description="ABC transmembrane type-1" evidence="10">
    <location>
        <begin position="34"/>
        <end position="300"/>
    </location>
</feature>
<comment type="caution">
    <text evidence="11">The sequence shown here is derived from an EMBL/GenBank/DDBJ whole genome shotgun (WGS) entry which is preliminary data.</text>
</comment>
<evidence type="ECO:0000256" key="3">
    <source>
        <dbReference type="ARBA" id="ARBA00022741"/>
    </source>
</evidence>
<evidence type="ECO:0000256" key="4">
    <source>
        <dbReference type="ARBA" id="ARBA00022840"/>
    </source>
</evidence>
<dbReference type="Pfam" id="PF00005">
    <property type="entry name" value="ABC_tran"/>
    <property type="match status" value="1"/>
</dbReference>
<keyword evidence="12" id="KW-1185">Reference proteome</keyword>
<dbReference type="GO" id="GO:0015421">
    <property type="term" value="F:ABC-type oligopeptide transporter activity"/>
    <property type="evidence" value="ECO:0007669"/>
    <property type="project" value="TreeGrafter"/>
</dbReference>
<dbReference type="GO" id="GO:0005524">
    <property type="term" value="F:ATP binding"/>
    <property type="evidence" value="ECO:0007669"/>
    <property type="project" value="UniProtKB-KW"/>
</dbReference>
<dbReference type="SUPFAM" id="SSF90123">
    <property type="entry name" value="ABC transporter transmembrane region"/>
    <property type="match status" value="1"/>
</dbReference>
<evidence type="ECO:0000256" key="8">
    <source>
        <dbReference type="SAM" id="Phobius"/>
    </source>
</evidence>
<dbReference type="Gene3D" id="1.20.1560.10">
    <property type="entry name" value="ABC transporter type 1, transmembrane domain"/>
    <property type="match status" value="1"/>
</dbReference>
<evidence type="ECO:0000256" key="7">
    <source>
        <dbReference type="SAM" id="MobiDB-lite"/>
    </source>
</evidence>
<evidence type="ECO:0000256" key="6">
    <source>
        <dbReference type="ARBA" id="ARBA00023136"/>
    </source>
</evidence>
<reference evidence="11 12" key="1">
    <citation type="submission" date="2015-10" db="EMBL/GenBank/DDBJ databases">
        <title>Draft genome sequence of Streptomyces curacoi DSM 40107, type strain for the species Streptomyces curacoi.</title>
        <authorList>
            <person name="Ruckert C."/>
            <person name="Winkler A."/>
            <person name="Kalinowski J."/>
            <person name="Kampfer P."/>
            <person name="Glaeser S."/>
        </authorList>
    </citation>
    <scope>NUCLEOTIDE SEQUENCE [LARGE SCALE GENOMIC DNA]</scope>
    <source>
        <strain evidence="11 12">DSM 40107</strain>
    </source>
</reference>
<feature type="domain" description="ABC transporter" evidence="9">
    <location>
        <begin position="342"/>
        <end position="573"/>
    </location>
</feature>
<evidence type="ECO:0000259" key="9">
    <source>
        <dbReference type="PROSITE" id="PS50893"/>
    </source>
</evidence>
<feature type="transmembrane region" description="Helical" evidence="8">
    <location>
        <begin position="167"/>
        <end position="188"/>
    </location>
</feature>
<gene>
    <name evidence="11" type="ORF">AQI70_16030</name>
</gene>
<feature type="transmembrane region" description="Helical" evidence="8">
    <location>
        <begin position="67"/>
        <end position="88"/>
    </location>
</feature>
<dbReference type="InterPro" id="IPR027417">
    <property type="entry name" value="P-loop_NTPase"/>
</dbReference>
<keyword evidence="5 8" id="KW-1133">Transmembrane helix</keyword>
<dbReference type="GO" id="GO:0016887">
    <property type="term" value="F:ATP hydrolysis activity"/>
    <property type="evidence" value="ECO:0007669"/>
    <property type="project" value="InterPro"/>
</dbReference>
<keyword evidence="3" id="KW-0547">Nucleotide-binding</keyword>
<dbReference type="CDD" id="cd03228">
    <property type="entry name" value="ABCC_MRP_Like"/>
    <property type="match status" value="1"/>
</dbReference>
<proteinExistence type="predicted"/>
<feature type="transmembrane region" description="Helical" evidence="8">
    <location>
        <begin position="259"/>
        <end position="278"/>
    </location>
</feature>
<dbReference type="InterPro" id="IPR036640">
    <property type="entry name" value="ABC1_TM_sf"/>
</dbReference>
<dbReference type="SUPFAM" id="SSF52540">
    <property type="entry name" value="P-loop containing nucleoside triphosphate hydrolases"/>
    <property type="match status" value="1"/>
</dbReference>
<evidence type="ECO:0000313" key="11">
    <source>
        <dbReference type="EMBL" id="KUM76085.1"/>
    </source>
</evidence>
<evidence type="ECO:0000313" key="12">
    <source>
        <dbReference type="Proteomes" id="UP000054024"/>
    </source>
</evidence>